<dbReference type="EnsemblPlants" id="ORGLA04G0275300.1">
    <property type="protein sequence ID" value="ORGLA04G0275300.1"/>
    <property type="gene ID" value="ORGLA04G0275300"/>
</dbReference>
<dbReference type="Gramene" id="ORGLA04G0275300.1">
    <property type="protein sequence ID" value="ORGLA04G0275300.1"/>
    <property type="gene ID" value="ORGLA04G0275300"/>
</dbReference>
<evidence type="ECO:0000313" key="2">
    <source>
        <dbReference type="Proteomes" id="UP000007306"/>
    </source>
</evidence>
<protein>
    <submittedName>
        <fullName evidence="1">Uncharacterized protein</fullName>
    </submittedName>
</protein>
<dbReference type="AlphaFoldDB" id="I1PRD4"/>
<accession>I1PRD4</accession>
<dbReference type="Proteomes" id="UP000007306">
    <property type="component" value="Unassembled WGS sequence"/>
</dbReference>
<name>I1PRD4_ORYGL</name>
<organism evidence="1 2">
    <name type="scientific">Oryza glaberrima</name>
    <name type="common">African rice</name>
    <dbReference type="NCBI Taxonomy" id="4538"/>
    <lineage>
        <taxon>Eukaryota</taxon>
        <taxon>Viridiplantae</taxon>
        <taxon>Streptophyta</taxon>
        <taxon>Embryophyta</taxon>
        <taxon>Tracheophyta</taxon>
        <taxon>Spermatophyta</taxon>
        <taxon>Magnoliopsida</taxon>
        <taxon>Liliopsida</taxon>
        <taxon>Poales</taxon>
        <taxon>Poaceae</taxon>
        <taxon>BOP clade</taxon>
        <taxon>Oryzoideae</taxon>
        <taxon>Oryzeae</taxon>
        <taxon>Oryzinae</taxon>
        <taxon>Oryza</taxon>
    </lineage>
</organism>
<keyword evidence="2" id="KW-1185">Reference proteome</keyword>
<sequence length="64" mass="7415">CMQLPRIESRTSFDDIGITNVQRDLCHFIHHPCCHVQGEFFDPEGALATSDEFKHLREWSNAMP</sequence>
<dbReference type="HOGENOM" id="CLU_010199_7_0_1"/>
<evidence type="ECO:0000313" key="1">
    <source>
        <dbReference type="EnsemblPlants" id="ORGLA04G0275300.1"/>
    </source>
</evidence>
<reference evidence="2" key="2">
    <citation type="submission" date="2018-04" db="EMBL/GenBank/DDBJ databases">
        <title>OglaRS2 (Oryza glaberrima Reference Sequence Version 2).</title>
        <authorList>
            <person name="Zhang J."/>
            <person name="Kudrna D."/>
            <person name="Lee S."/>
            <person name="Talag J."/>
            <person name="Rajasekar S."/>
            <person name="Wing R.A."/>
        </authorList>
    </citation>
    <scope>NUCLEOTIDE SEQUENCE [LARGE SCALE GENOMIC DNA]</scope>
    <source>
        <strain evidence="2">cv. IRGC 96717</strain>
    </source>
</reference>
<reference evidence="1" key="1">
    <citation type="submission" date="2015-06" db="UniProtKB">
        <authorList>
            <consortium name="EnsemblPlants"/>
        </authorList>
    </citation>
    <scope>IDENTIFICATION</scope>
</reference>
<proteinExistence type="predicted"/>